<dbReference type="AlphaFoldDB" id="A0A2W1GRU7"/>
<dbReference type="GeneID" id="90957090"/>
<dbReference type="Proteomes" id="UP000245464">
    <property type="component" value="Chromosome 6"/>
</dbReference>
<accession>A0A2W1GRU7</accession>
<evidence type="ECO:0000313" key="3">
    <source>
        <dbReference type="Proteomes" id="UP000245464"/>
    </source>
</evidence>
<feature type="region of interest" description="Disordered" evidence="1">
    <location>
        <begin position="191"/>
        <end position="218"/>
    </location>
</feature>
<feature type="compositionally biased region" description="Basic and acidic residues" evidence="1">
    <location>
        <begin position="202"/>
        <end position="218"/>
    </location>
</feature>
<dbReference type="RefSeq" id="XP_065961542.1">
    <property type="nucleotide sequence ID" value="XM_066108357.1"/>
</dbReference>
<sequence>MVDGKIVLYAHFEPVEGRSIENAYSADLMKIKDEDKMWYNGTYGDEGLKIKAYFDDTSDDHNQDPYLPTALSEAITIDVGDSRKVLETGVIIGRALPERCLDPNARPAVRAIITKIGSVVAFVPAKYVKHAISKASAQIHMDDIEYDAELEKIPFGPKRTEAIKAMIEDKIGSKQIIPTLDSRSLTISAFLTPPPNSPSTKTKLETAEKNDPRNKCSHEGSILIGQAKESWCRDPNERPLVYAQLRAGDGVVAFAPAKYAKH</sequence>
<proteinExistence type="predicted"/>
<protein>
    <submittedName>
        <fullName evidence="2">Uncharacterized protein</fullName>
    </submittedName>
</protein>
<reference evidence="2 3" key="1">
    <citation type="journal article" date="2018" name="BMC Genomics">
        <title>Comparative genomics of the wheat fungal pathogen Pyrenophora tritici-repentis reveals chromosomal variations and genome plasticity.</title>
        <authorList>
            <person name="Moolhuijzen P."/>
            <person name="See P.T."/>
            <person name="Hane J.K."/>
            <person name="Shi G."/>
            <person name="Liu Z."/>
            <person name="Oliver R.P."/>
            <person name="Moffat C.S."/>
        </authorList>
    </citation>
    <scope>NUCLEOTIDE SEQUENCE [LARGE SCALE GENOMIC DNA]</scope>
    <source>
        <strain evidence="2">M4</strain>
    </source>
</reference>
<evidence type="ECO:0000313" key="2">
    <source>
        <dbReference type="EMBL" id="KAF7569511.1"/>
    </source>
</evidence>
<dbReference type="KEGG" id="ptrr:90957090"/>
<name>A0A2W1GRU7_9PLEO</name>
<dbReference type="EMBL" id="NQIK02000006">
    <property type="protein sequence ID" value="KAF7569511.1"/>
    <property type="molecule type" value="Genomic_DNA"/>
</dbReference>
<evidence type="ECO:0000256" key="1">
    <source>
        <dbReference type="SAM" id="MobiDB-lite"/>
    </source>
</evidence>
<comment type="caution">
    <text evidence="2">The sequence shown here is derived from an EMBL/GenBank/DDBJ whole genome shotgun (WGS) entry which is preliminary data.</text>
</comment>
<organism evidence="2 3">
    <name type="scientific">Pyrenophora tritici-repentis</name>
    <dbReference type="NCBI Taxonomy" id="45151"/>
    <lineage>
        <taxon>Eukaryota</taxon>
        <taxon>Fungi</taxon>
        <taxon>Dikarya</taxon>
        <taxon>Ascomycota</taxon>
        <taxon>Pezizomycotina</taxon>
        <taxon>Dothideomycetes</taxon>
        <taxon>Pleosporomycetidae</taxon>
        <taxon>Pleosporales</taxon>
        <taxon>Pleosporineae</taxon>
        <taxon>Pleosporaceae</taxon>
        <taxon>Pyrenophora</taxon>
    </lineage>
</organism>
<gene>
    <name evidence="2" type="ORF">PtrM4_119260</name>
</gene>